<accession>A0A918SKU6</accession>
<organism evidence="2 3">
    <name type="scientific">Salinimicrobium marinum</name>
    <dbReference type="NCBI Taxonomy" id="680283"/>
    <lineage>
        <taxon>Bacteria</taxon>
        <taxon>Pseudomonadati</taxon>
        <taxon>Bacteroidota</taxon>
        <taxon>Flavobacteriia</taxon>
        <taxon>Flavobacteriales</taxon>
        <taxon>Flavobacteriaceae</taxon>
        <taxon>Salinimicrobium</taxon>
    </lineage>
</organism>
<dbReference type="Proteomes" id="UP000610456">
    <property type="component" value="Unassembled WGS sequence"/>
</dbReference>
<dbReference type="InterPro" id="IPR010502">
    <property type="entry name" value="Carb-bd_dom_fam9"/>
</dbReference>
<dbReference type="GO" id="GO:0004553">
    <property type="term" value="F:hydrolase activity, hydrolyzing O-glycosyl compounds"/>
    <property type="evidence" value="ECO:0007669"/>
    <property type="project" value="InterPro"/>
</dbReference>
<dbReference type="PROSITE" id="PS51257">
    <property type="entry name" value="PROKAR_LIPOPROTEIN"/>
    <property type="match status" value="1"/>
</dbReference>
<dbReference type="Gene3D" id="2.120.10.10">
    <property type="match status" value="1"/>
</dbReference>
<evidence type="ECO:0000259" key="1">
    <source>
        <dbReference type="Pfam" id="PF06452"/>
    </source>
</evidence>
<dbReference type="GO" id="GO:0016052">
    <property type="term" value="P:carbohydrate catabolic process"/>
    <property type="evidence" value="ECO:0007669"/>
    <property type="project" value="InterPro"/>
</dbReference>
<proteinExistence type="predicted"/>
<dbReference type="PANTHER" id="PTHR38792:SF3">
    <property type="entry name" value="BNR_ASP-BOX REPEAT DOMAIN PROTEIN (AFU_ORTHOLOGUE AFUA_7G06430)-RELATED"/>
    <property type="match status" value="1"/>
</dbReference>
<reference evidence="2" key="1">
    <citation type="journal article" date="2014" name="Int. J. Syst. Evol. Microbiol.">
        <title>Complete genome sequence of Corynebacterium casei LMG S-19264T (=DSM 44701T), isolated from a smear-ripened cheese.</title>
        <authorList>
            <consortium name="US DOE Joint Genome Institute (JGI-PGF)"/>
            <person name="Walter F."/>
            <person name="Albersmeier A."/>
            <person name="Kalinowski J."/>
            <person name="Ruckert C."/>
        </authorList>
    </citation>
    <scope>NUCLEOTIDE SEQUENCE</scope>
    <source>
        <strain evidence="2">KCTC 12719</strain>
    </source>
</reference>
<dbReference type="InterPro" id="IPR036278">
    <property type="entry name" value="Sialidase_sf"/>
</dbReference>
<dbReference type="EMBL" id="BMXB01000018">
    <property type="protein sequence ID" value="GHA48036.1"/>
    <property type="molecule type" value="Genomic_DNA"/>
</dbReference>
<name>A0A918SKU6_9FLAO</name>
<dbReference type="PANTHER" id="PTHR38792">
    <property type="entry name" value="BNR/ASP-BOX REPEAT DOMAIN PROTEIN (AFU_ORTHOLOGUE AFUA_7G06430)-RELATED"/>
    <property type="match status" value="1"/>
</dbReference>
<sequence length="588" mass="65018">MVKFNKYSAILFLQVFFFSCSQDDPVNPKEEVETLTEIPSKEPVEGIRIAWDHQSLKQISESNSSEYNGYARLIELNDNSILTVYESNGNVVMKESEDYGNSWSAAVPVVASRNGINMATPDLIQLKDHSILISYNPRPTDNADPSEKFAIRTTKSYDGGSSWQDDQLVYEASNNFGDGAWEPSAVQLPNGEIQLFFSNENIYRESNEQNISLLRSQDNGVTWTSTPEIASFTSGSRDGMPSPLLLNKSNEIVFAIEDNSENNQFKPYIIRNSVDENWKETVTGNSPNRSYSLSEELDPAVYAGAPYLAQLSSGETLLSYQGTEGRSGNNLGNADMKVVIGDERAYNFDRKTVPFIIEEDKSALWNSIAVLEDDSVIALTTTNAFSNSNASEVWMIKGYVISEIIAFNSTINIDGALEEDLWKIDYPVFIGHKGSTQLYSNVAFDDEHLYVVTKVIDKDISTTSSNPANNDAVVVYLDPHNESLVAPGPGIFKIVVSANSNTEIFEGDDSAWTEISGDNITTASSETSEGYFQEIAIPWSLLGGKAASNSRIGFNMELLEKGESNYKESISSNLADHPYSWSTLKLNN</sequence>
<dbReference type="SUPFAM" id="SSF50939">
    <property type="entry name" value="Sialidases"/>
    <property type="match status" value="1"/>
</dbReference>
<dbReference type="Gene3D" id="2.60.40.1190">
    <property type="match status" value="1"/>
</dbReference>
<evidence type="ECO:0000313" key="3">
    <source>
        <dbReference type="Proteomes" id="UP000610456"/>
    </source>
</evidence>
<comment type="caution">
    <text evidence="2">The sequence shown here is derived from an EMBL/GenBank/DDBJ whole genome shotgun (WGS) entry which is preliminary data.</text>
</comment>
<protein>
    <recommendedName>
        <fullName evidence="1">Carbohydrate-binding domain-containing protein</fullName>
    </recommendedName>
</protein>
<evidence type="ECO:0000313" key="2">
    <source>
        <dbReference type="EMBL" id="GHA48036.1"/>
    </source>
</evidence>
<gene>
    <name evidence="2" type="ORF">GCM10007103_31210</name>
</gene>
<dbReference type="RefSeq" id="WP_189605783.1">
    <property type="nucleotide sequence ID" value="NZ_BMXB01000018.1"/>
</dbReference>
<dbReference type="SUPFAM" id="SSF49344">
    <property type="entry name" value="CBD9-like"/>
    <property type="match status" value="1"/>
</dbReference>
<dbReference type="AlphaFoldDB" id="A0A918SKU6"/>
<feature type="domain" description="Carbohydrate-binding" evidence="1">
    <location>
        <begin position="442"/>
        <end position="581"/>
    </location>
</feature>
<reference evidence="2" key="2">
    <citation type="submission" date="2020-09" db="EMBL/GenBank/DDBJ databases">
        <authorList>
            <person name="Sun Q."/>
            <person name="Kim S."/>
        </authorList>
    </citation>
    <scope>NUCLEOTIDE SEQUENCE</scope>
    <source>
        <strain evidence="2">KCTC 12719</strain>
    </source>
</reference>
<dbReference type="CDD" id="cd15482">
    <property type="entry name" value="Sialidase_non-viral"/>
    <property type="match status" value="1"/>
</dbReference>
<dbReference type="Pfam" id="PF06452">
    <property type="entry name" value="CBM9_1"/>
    <property type="match status" value="1"/>
</dbReference>
<keyword evidence="3" id="KW-1185">Reference proteome</keyword>
<dbReference type="GO" id="GO:0030246">
    <property type="term" value="F:carbohydrate binding"/>
    <property type="evidence" value="ECO:0007669"/>
    <property type="project" value="InterPro"/>
</dbReference>